<keyword evidence="1" id="KW-0472">Membrane</keyword>
<name>A0A1N7NHE3_9GAMM</name>
<proteinExistence type="predicted"/>
<dbReference type="AlphaFoldDB" id="A0A1N7NHE3"/>
<keyword evidence="1" id="KW-1133">Transmembrane helix</keyword>
<evidence type="ECO:0000313" key="3">
    <source>
        <dbReference type="Proteomes" id="UP000185639"/>
    </source>
</evidence>
<sequence>MEETELSQPAFLHVHIIGAFASASILMLVMLVG</sequence>
<evidence type="ECO:0000256" key="1">
    <source>
        <dbReference type="SAM" id="Phobius"/>
    </source>
</evidence>
<reference evidence="3" key="1">
    <citation type="submission" date="2017-01" db="EMBL/GenBank/DDBJ databases">
        <authorList>
            <person name="Varghese N."/>
            <person name="Submissions S."/>
        </authorList>
    </citation>
    <scope>NUCLEOTIDE SEQUENCE [LARGE SCALE GENOMIC DNA]</scope>
    <source>
        <strain evidence="3">DSM 24913</strain>
    </source>
</reference>
<accession>A0A1N7NHE3</accession>
<organism evidence="2 3">
    <name type="scientific">Thalassolituus maritimus</name>
    <dbReference type="NCBI Taxonomy" id="484498"/>
    <lineage>
        <taxon>Bacteria</taxon>
        <taxon>Pseudomonadati</taxon>
        <taxon>Pseudomonadota</taxon>
        <taxon>Gammaproteobacteria</taxon>
        <taxon>Oceanospirillales</taxon>
        <taxon>Oceanospirillaceae</taxon>
        <taxon>Thalassolituus</taxon>
    </lineage>
</organism>
<protein>
    <submittedName>
        <fullName evidence="2">Uncharacterized protein</fullName>
    </submittedName>
</protein>
<evidence type="ECO:0000313" key="2">
    <source>
        <dbReference type="EMBL" id="SIS97720.1"/>
    </source>
</evidence>
<keyword evidence="3" id="KW-1185">Reference proteome</keyword>
<gene>
    <name evidence="2" type="ORF">SAMN05421686_10717</name>
</gene>
<keyword evidence="1" id="KW-0812">Transmembrane</keyword>
<dbReference type="EMBL" id="FTOH01000007">
    <property type="protein sequence ID" value="SIS97720.1"/>
    <property type="molecule type" value="Genomic_DNA"/>
</dbReference>
<dbReference type="Proteomes" id="UP000185639">
    <property type="component" value="Unassembled WGS sequence"/>
</dbReference>
<feature type="transmembrane region" description="Helical" evidence="1">
    <location>
        <begin position="12"/>
        <end position="32"/>
    </location>
</feature>